<accession>A0A9J5XB49</accession>
<evidence type="ECO:0000313" key="2">
    <source>
        <dbReference type="Proteomes" id="UP000824120"/>
    </source>
</evidence>
<reference evidence="1 2" key="1">
    <citation type="submission" date="2020-09" db="EMBL/GenBank/DDBJ databases">
        <title>De no assembly of potato wild relative species, Solanum commersonii.</title>
        <authorList>
            <person name="Cho K."/>
        </authorList>
    </citation>
    <scope>NUCLEOTIDE SEQUENCE [LARGE SCALE GENOMIC DNA]</scope>
    <source>
        <strain evidence="1">LZ3.2</strain>
        <tissue evidence="1">Leaf</tissue>
    </source>
</reference>
<name>A0A9J5XB49_SOLCO</name>
<sequence length="124" mass="14372">MERFSWSSKVPELPNSKINLYQRCHLAVNEAGENYGRLECKVQQQPHCNHTSEVWEEQSHGYSIAPVFKFQIYIISPVGYSIGGYSMSVNIYREESRSKKHDNECAATTHNLSIFHRVFLLLVH</sequence>
<comment type="caution">
    <text evidence="1">The sequence shown here is derived from an EMBL/GenBank/DDBJ whole genome shotgun (WGS) entry which is preliminary data.</text>
</comment>
<dbReference type="Proteomes" id="UP000824120">
    <property type="component" value="Chromosome 9"/>
</dbReference>
<organism evidence="1 2">
    <name type="scientific">Solanum commersonii</name>
    <name type="common">Commerson's wild potato</name>
    <name type="synonym">Commerson's nightshade</name>
    <dbReference type="NCBI Taxonomy" id="4109"/>
    <lineage>
        <taxon>Eukaryota</taxon>
        <taxon>Viridiplantae</taxon>
        <taxon>Streptophyta</taxon>
        <taxon>Embryophyta</taxon>
        <taxon>Tracheophyta</taxon>
        <taxon>Spermatophyta</taxon>
        <taxon>Magnoliopsida</taxon>
        <taxon>eudicotyledons</taxon>
        <taxon>Gunneridae</taxon>
        <taxon>Pentapetalae</taxon>
        <taxon>asterids</taxon>
        <taxon>lamiids</taxon>
        <taxon>Solanales</taxon>
        <taxon>Solanaceae</taxon>
        <taxon>Solanoideae</taxon>
        <taxon>Solaneae</taxon>
        <taxon>Solanum</taxon>
    </lineage>
</organism>
<keyword evidence="2" id="KW-1185">Reference proteome</keyword>
<evidence type="ECO:0000313" key="1">
    <source>
        <dbReference type="EMBL" id="KAG5584080.1"/>
    </source>
</evidence>
<gene>
    <name evidence="1" type="ORF">H5410_044514</name>
</gene>
<proteinExistence type="predicted"/>
<dbReference type="AlphaFoldDB" id="A0A9J5XB49"/>
<dbReference type="EMBL" id="JACXVP010000009">
    <property type="protein sequence ID" value="KAG5584080.1"/>
    <property type="molecule type" value="Genomic_DNA"/>
</dbReference>
<protein>
    <submittedName>
        <fullName evidence="1">Uncharacterized protein</fullName>
    </submittedName>
</protein>